<organism evidence="3">
    <name type="scientific">marine sediment metagenome</name>
    <dbReference type="NCBI Taxonomy" id="412755"/>
    <lineage>
        <taxon>unclassified sequences</taxon>
        <taxon>metagenomes</taxon>
        <taxon>ecological metagenomes</taxon>
    </lineage>
</organism>
<gene>
    <name evidence="3" type="ORF">S12H4_29572</name>
</gene>
<feature type="non-terminal residue" evidence="3">
    <location>
        <position position="1"/>
    </location>
</feature>
<dbReference type="Gene3D" id="3.40.50.300">
    <property type="entry name" value="P-loop containing nucleotide triphosphate hydrolases"/>
    <property type="match status" value="1"/>
</dbReference>
<evidence type="ECO:0000259" key="2">
    <source>
        <dbReference type="Pfam" id="PF17863"/>
    </source>
</evidence>
<dbReference type="InterPro" id="IPR027417">
    <property type="entry name" value="P-loop_NTPase"/>
</dbReference>
<evidence type="ECO:0000259" key="1">
    <source>
        <dbReference type="Pfam" id="PF07726"/>
    </source>
</evidence>
<protein>
    <recommendedName>
        <fullName evidence="4">ChlI/MoxR AAA lid domain-containing protein</fullName>
    </recommendedName>
</protein>
<comment type="caution">
    <text evidence="3">The sequence shown here is derived from an EMBL/GenBank/DDBJ whole genome shotgun (WGS) entry which is preliminary data.</text>
</comment>
<accession>X1V1K1</accession>
<dbReference type="Pfam" id="PF17863">
    <property type="entry name" value="AAA_lid_2"/>
    <property type="match status" value="1"/>
</dbReference>
<dbReference type="InterPro" id="IPR041628">
    <property type="entry name" value="ChlI/MoxR_AAA_lid"/>
</dbReference>
<sequence>LLEAMQEYQVTIEGKSYSLAKPFMVIATQVQSGGEGTYPLTDVQVDRFLLRVTSEYSSKEEEKQIISNIDIIDEPDIKTVATLDEIKELQELAKGARVSPDIVEYTASIVDSLRLDPDVLSGPSVRAGIALFKCSRVLALLDGRDFVIPDDIKHLALHAIEHRIRVKPEAEMDDITPKIIVERTLEKVPVPKLKI</sequence>
<evidence type="ECO:0008006" key="4">
    <source>
        <dbReference type="Google" id="ProtNLM"/>
    </source>
</evidence>
<dbReference type="GO" id="GO:0016887">
    <property type="term" value="F:ATP hydrolysis activity"/>
    <property type="evidence" value="ECO:0007669"/>
    <property type="project" value="InterPro"/>
</dbReference>
<dbReference type="PANTHER" id="PTHR42759">
    <property type="entry name" value="MOXR FAMILY PROTEIN"/>
    <property type="match status" value="1"/>
</dbReference>
<dbReference type="InterPro" id="IPR011703">
    <property type="entry name" value="ATPase_AAA-3"/>
</dbReference>
<dbReference type="AlphaFoldDB" id="X1V1K1"/>
<dbReference type="Pfam" id="PF07726">
    <property type="entry name" value="AAA_3"/>
    <property type="match status" value="1"/>
</dbReference>
<feature type="domain" description="ChlI/MoxR AAA lid" evidence="2">
    <location>
        <begin position="124"/>
        <end position="181"/>
    </location>
</feature>
<dbReference type="EMBL" id="BARW01017070">
    <property type="protein sequence ID" value="GAI98484.1"/>
    <property type="molecule type" value="Genomic_DNA"/>
</dbReference>
<dbReference type="SUPFAM" id="SSF52540">
    <property type="entry name" value="P-loop containing nucleoside triphosphate hydrolases"/>
    <property type="match status" value="1"/>
</dbReference>
<dbReference type="Gene3D" id="1.10.8.80">
    <property type="entry name" value="Magnesium chelatase subunit I, C-Terminal domain"/>
    <property type="match status" value="1"/>
</dbReference>
<dbReference type="GO" id="GO:0005524">
    <property type="term" value="F:ATP binding"/>
    <property type="evidence" value="ECO:0007669"/>
    <property type="project" value="InterPro"/>
</dbReference>
<reference evidence="3" key="1">
    <citation type="journal article" date="2014" name="Front. Microbiol.">
        <title>High frequency of phylogenetically diverse reductive dehalogenase-homologous genes in deep subseafloor sedimentary metagenomes.</title>
        <authorList>
            <person name="Kawai M."/>
            <person name="Futagami T."/>
            <person name="Toyoda A."/>
            <person name="Takaki Y."/>
            <person name="Nishi S."/>
            <person name="Hori S."/>
            <person name="Arai W."/>
            <person name="Tsubouchi T."/>
            <person name="Morono Y."/>
            <person name="Uchiyama I."/>
            <person name="Ito T."/>
            <person name="Fujiyama A."/>
            <person name="Inagaki F."/>
            <person name="Takami H."/>
        </authorList>
    </citation>
    <scope>NUCLEOTIDE SEQUENCE</scope>
    <source>
        <strain evidence="3">Expedition CK06-06</strain>
    </source>
</reference>
<evidence type="ECO:0000313" key="3">
    <source>
        <dbReference type="EMBL" id="GAI98484.1"/>
    </source>
</evidence>
<proteinExistence type="predicted"/>
<feature type="domain" description="ATPase AAA-3" evidence="1">
    <location>
        <begin position="1"/>
        <end position="50"/>
    </location>
</feature>
<dbReference type="InterPro" id="IPR050764">
    <property type="entry name" value="CbbQ/NirQ/NorQ/GpvN"/>
</dbReference>
<dbReference type="PANTHER" id="PTHR42759:SF1">
    <property type="entry name" value="MAGNESIUM-CHELATASE SUBUNIT CHLD"/>
    <property type="match status" value="1"/>
</dbReference>
<name>X1V1K1_9ZZZZ</name>